<evidence type="ECO:0000313" key="4">
    <source>
        <dbReference type="Proteomes" id="UP001519342"/>
    </source>
</evidence>
<evidence type="ECO:0000259" key="2">
    <source>
        <dbReference type="PROSITE" id="PS51782"/>
    </source>
</evidence>
<evidence type="ECO:0000313" key="3">
    <source>
        <dbReference type="EMBL" id="MBP1925321.1"/>
    </source>
</evidence>
<feature type="domain" description="LysM" evidence="2">
    <location>
        <begin position="48"/>
        <end position="99"/>
    </location>
</feature>
<protein>
    <recommendedName>
        <fullName evidence="2">LysM domain-containing protein</fullName>
    </recommendedName>
</protein>
<organism evidence="3 4">
    <name type="scientific">Sedimentibacter acidaminivorans</name>
    <dbReference type="NCBI Taxonomy" id="913099"/>
    <lineage>
        <taxon>Bacteria</taxon>
        <taxon>Bacillati</taxon>
        <taxon>Bacillota</taxon>
        <taxon>Tissierellia</taxon>
        <taxon>Sedimentibacter</taxon>
    </lineage>
</organism>
<dbReference type="InterPro" id="IPR036779">
    <property type="entry name" value="LysM_dom_sf"/>
</dbReference>
<name>A0ABS4GCA5_9FIRM</name>
<keyword evidence="4" id="KW-1185">Reference proteome</keyword>
<feature type="transmembrane region" description="Helical" evidence="1">
    <location>
        <begin position="18"/>
        <end position="37"/>
    </location>
</feature>
<dbReference type="InterPro" id="IPR018392">
    <property type="entry name" value="LysM"/>
</dbReference>
<dbReference type="RefSeq" id="WP_209511073.1">
    <property type="nucleotide sequence ID" value="NZ_JAGGKS010000003.1"/>
</dbReference>
<sequence>MIILNRYKVVDMNKFKRFIFISVLLISIVLFTLLFTIKVYSKDIPQYNYITVEEGDTIWSIASNYLDKSDMEIRELVYVISNENNIYNASIYPGDVIKIPMNLE</sequence>
<keyword evidence="1" id="KW-1133">Transmembrane helix</keyword>
<dbReference type="PROSITE" id="PS51782">
    <property type="entry name" value="LYSM"/>
    <property type="match status" value="1"/>
</dbReference>
<dbReference type="Proteomes" id="UP001519342">
    <property type="component" value="Unassembled WGS sequence"/>
</dbReference>
<dbReference type="SUPFAM" id="SSF54106">
    <property type="entry name" value="LysM domain"/>
    <property type="match status" value="1"/>
</dbReference>
<dbReference type="EMBL" id="JAGGKS010000003">
    <property type="protein sequence ID" value="MBP1925321.1"/>
    <property type="molecule type" value="Genomic_DNA"/>
</dbReference>
<accession>A0ABS4GCA5</accession>
<keyword evidence="1" id="KW-0812">Transmembrane</keyword>
<dbReference type="Gene3D" id="3.10.350.10">
    <property type="entry name" value="LysM domain"/>
    <property type="match status" value="1"/>
</dbReference>
<evidence type="ECO:0000256" key="1">
    <source>
        <dbReference type="SAM" id="Phobius"/>
    </source>
</evidence>
<dbReference type="Pfam" id="PF01476">
    <property type="entry name" value="LysM"/>
    <property type="match status" value="1"/>
</dbReference>
<comment type="caution">
    <text evidence="3">The sequence shown here is derived from an EMBL/GenBank/DDBJ whole genome shotgun (WGS) entry which is preliminary data.</text>
</comment>
<proteinExistence type="predicted"/>
<gene>
    <name evidence="3" type="ORF">J2Z76_001180</name>
</gene>
<keyword evidence="1" id="KW-0472">Membrane</keyword>
<dbReference type="CDD" id="cd00118">
    <property type="entry name" value="LysM"/>
    <property type="match status" value="1"/>
</dbReference>
<reference evidence="3 4" key="1">
    <citation type="submission" date="2021-03" db="EMBL/GenBank/DDBJ databases">
        <title>Genomic Encyclopedia of Type Strains, Phase IV (KMG-IV): sequencing the most valuable type-strain genomes for metagenomic binning, comparative biology and taxonomic classification.</title>
        <authorList>
            <person name="Goeker M."/>
        </authorList>
    </citation>
    <scope>NUCLEOTIDE SEQUENCE [LARGE SCALE GENOMIC DNA]</scope>
    <source>
        <strain evidence="3 4">DSM 24004</strain>
    </source>
</reference>